<dbReference type="Proteomes" id="UP000602198">
    <property type="component" value="Unassembled WGS sequence"/>
</dbReference>
<organism evidence="1 2">
    <name type="scientific">Nocardia acididurans</name>
    <dbReference type="NCBI Taxonomy" id="2802282"/>
    <lineage>
        <taxon>Bacteria</taxon>
        <taxon>Bacillati</taxon>
        <taxon>Actinomycetota</taxon>
        <taxon>Actinomycetes</taxon>
        <taxon>Mycobacteriales</taxon>
        <taxon>Nocardiaceae</taxon>
        <taxon>Nocardia</taxon>
    </lineage>
</organism>
<accession>A0ABS1M2C7</accession>
<evidence type="ECO:0000313" key="1">
    <source>
        <dbReference type="EMBL" id="MBL1074822.1"/>
    </source>
</evidence>
<protein>
    <submittedName>
        <fullName evidence="1">Uncharacterized protein</fullName>
    </submittedName>
</protein>
<gene>
    <name evidence="1" type="ORF">JK358_10490</name>
</gene>
<reference evidence="1 2" key="1">
    <citation type="submission" date="2021-01" db="EMBL/GenBank/DDBJ databases">
        <title>WGS of actinomycetes isolated from Thailand.</title>
        <authorList>
            <person name="Thawai C."/>
        </authorList>
    </citation>
    <scope>NUCLEOTIDE SEQUENCE [LARGE SCALE GENOMIC DNA]</scope>
    <source>
        <strain evidence="1 2">LPG 2</strain>
    </source>
</reference>
<dbReference type="EMBL" id="JAERRJ010000003">
    <property type="protein sequence ID" value="MBL1074822.1"/>
    <property type="molecule type" value="Genomic_DNA"/>
</dbReference>
<keyword evidence="2" id="KW-1185">Reference proteome</keyword>
<name>A0ABS1M2C7_9NOCA</name>
<proteinExistence type="predicted"/>
<evidence type="ECO:0000313" key="2">
    <source>
        <dbReference type="Proteomes" id="UP000602198"/>
    </source>
</evidence>
<sequence length="101" mass="10504">MQSVVDSVAAGLNQAGYELRNGTVIASSGLTYFGASMFDSTGKLRERSDVWVIKDGVVYASTGGARNNTTFAKASAAPLNLSAGDEIVQALDNCVINLTRG</sequence>
<comment type="caution">
    <text evidence="1">The sequence shown here is derived from an EMBL/GenBank/DDBJ whole genome shotgun (WGS) entry which is preliminary data.</text>
</comment>